<evidence type="ECO:0000313" key="5">
    <source>
        <dbReference type="EMBL" id="WNQ13035.1"/>
    </source>
</evidence>
<dbReference type="InterPro" id="IPR011991">
    <property type="entry name" value="ArsR-like_HTH"/>
</dbReference>
<protein>
    <submittedName>
        <fullName evidence="5">DeoR/GlpR family DNA-binding transcription regulator</fullName>
    </submittedName>
</protein>
<dbReference type="CDD" id="cd00090">
    <property type="entry name" value="HTH_ARSR"/>
    <property type="match status" value="1"/>
</dbReference>
<dbReference type="Gene3D" id="3.40.50.1360">
    <property type="match status" value="1"/>
</dbReference>
<name>A0AA96LGW0_9BACL</name>
<dbReference type="InterPro" id="IPR036390">
    <property type="entry name" value="WH_DNA-bd_sf"/>
</dbReference>
<proteinExistence type="predicted"/>
<dbReference type="Pfam" id="PF00455">
    <property type="entry name" value="DeoRC"/>
    <property type="match status" value="1"/>
</dbReference>
<dbReference type="Gene3D" id="1.10.10.10">
    <property type="entry name" value="Winged helix-like DNA-binding domain superfamily/Winged helix DNA-binding domain"/>
    <property type="match status" value="1"/>
</dbReference>
<evidence type="ECO:0000259" key="4">
    <source>
        <dbReference type="PROSITE" id="PS51000"/>
    </source>
</evidence>
<dbReference type="PRINTS" id="PR00037">
    <property type="entry name" value="HTHLACR"/>
</dbReference>
<sequence>MLSVKRHEIIMEKLLQERSVTVSELGSLLGVTEKTVREDLEKLEQKGLLRRMRGGAVLAVEEDAGLLSVETPNTKLLPEKLQAARKALRYIEPNDIIALDGGSTTLELAKLLENEPLTVITNDVYIIGELARKDRIRLVVPGGQRTRNLLVGEEGVNALRRMNIRKAFITATGIHPEYGLTIYTGALVEQKQTMMERAEKVYVVADHSKFDKSALLTFAKLSDLDLIITDSGLTPERAERYRNAGVGIDL</sequence>
<keyword evidence="1" id="KW-0805">Transcription regulation</keyword>
<keyword evidence="6" id="KW-1185">Reference proteome</keyword>
<dbReference type="SMART" id="SM01134">
    <property type="entry name" value="DeoRC"/>
    <property type="match status" value="1"/>
</dbReference>
<dbReference type="Pfam" id="PF08220">
    <property type="entry name" value="HTH_DeoR"/>
    <property type="match status" value="1"/>
</dbReference>
<dbReference type="SUPFAM" id="SSF46785">
    <property type="entry name" value="Winged helix' DNA-binding domain"/>
    <property type="match status" value="1"/>
</dbReference>
<dbReference type="SUPFAM" id="SSF100950">
    <property type="entry name" value="NagB/RpiA/CoA transferase-like"/>
    <property type="match status" value="1"/>
</dbReference>
<dbReference type="Proteomes" id="UP001305702">
    <property type="component" value="Chromosome"/>
</dbReference>
<dbReference type="InterPro" id="IPR014036">
    <property type="entry name" value="DeoR-like_C"/>
</dbReference>
<accession>A0AA96LGW0</accession>
<dbReference type="InterPro" id="IPR037171">
    <property type="entry name" value="NagB/RpiA_transferase-like"/>
</dbReference>
<feature type="domain" description="HTH deoR-type" evidence="4">
    <location>
        <begin position="3"/>
        <end position="58"/>
    </location>
</feature>
<dbReference type="AlphaFoldDB" id="A0AA96LGW0"/>
<keyword evidence="3" id="KW-0804">Transcription</keyword>
<dbReference type="RefSeq" id="WP_315606815.1">
    <property type="nucleotide sequence ID" value="NZ_CP130318.1"/>
</dbReference>
<evidence type="ECO:0000313" key="6">
    <source>
        <dbReference type="Proteomes" id="UP001305702"/>
    </source>
</evidence>
<evidence type="ECO:0000256" key="3">
    <source>
        <dbReference type="ARBA" id="ARBA00023163"/>
    </source>
</evidence>
<evidence type="ECO:0000256" key="2">
    <source>
        <dbReference type="ARBA" id="ARBA00023125"/>
    </source>
</evidence>
<dbReference type="SMART" id="SM00420">
    <property type="entry name" value="HTH_DEOR"/>
    <property type="match status" value="1"/>
</dbReference>
<evidence type="ECO:0000256" key="1">
    <source>
        <dbReference type="ARBA" id="ARBA00023015"/>
    </source>
</evidence>
<dbReference type="GO" id="GO:0003700">
    <property type="term" value="F:DNA-binding transcription factor activity"/>
    <property type="evidence" value="ECO:0007669"/>
    <property type="project" value="InterPro"/>
</dbReference>
<dbReference type="PANTHER" id="PTHR30363">
    <property type="entry name" value="HTH-TYPE TRANSCRIPTIONAL REGULATOR SRLR-RELATED"/>
    <property type="match status" value="1"/>
</dbReference>
<gene>
    <name evidence="5" type="ORF">MJA45_08410</name>
</gene>
<dbReference type="EMBL" id="CP130318">
    <property type="protein sequence ID" value="WNQ13035.1"/>
    <property type="molecule type" value="Genomic_DNA"/>
</dbReference>
<reference evidence="5 6" key="1">
    <citation type="submission" date="2022-02" db="EMBL/GenBank/DDBJ databases">
        <title>Paenibacillus sp. MBLB1776 Whole Genome Shotgun Sequencing.</title>
        <authorList>
            <person name="Hwang C.Y."/>
            <person name="Cho E.-S."/>
            <person name="Seo M.-J."/>
        </authorList>
    </citation>
    <scope>NUCLEOTIDE SEQUENCE [LARGE SCALE GENOMIC DNA]</scope>
    <source>
        <strain evidence="5 6">MBLB1776</strain>
    </source>
</reference>
<dbReference type="InterPro" id="IPR036388">
    <property type="entry name" value="WH-like_DNA-bd_sf"/>
</dbReference>
<dbReference type="PANTHER" id="PTHR30363:SF44">
    <property type="entry name" value="AGA OPERON TRANSCRIPTIONAL REPRESSOR-RELATED"/>
    <property type="match status" value="1"/>
</dbReference>
<dbReference type="InterPro" id="IPR050313">
    <property type="entry name" value="Carb_Metab_HTH_regulators"/>
</dbReference>
<dbReference type="GO" id="GO:0003677">
    <property type="term" value="F:DNA binding"/>
    <property type="evidence" value="ECO:0007669"/>
    <property type="project" value="UniProtKB-KW"/>
</dbReference>
<dbReference type="InterPro" id="IPR001034">
    <property type="entry name" value="DeoR_HTH"/>
</dbReference>
<dbReference type="PROSITE" id="PS51000">
    <property type="entry name" value="HTH_DEOR_2"/>
    <property type="match status" value="1"/>
</dbReference>
<dbReference type="KEGG" id="paun:MJA45_08410"/>
<organism evidence="5 6">
    <name type="scientific">Paenibacillus aurantius</name>
    <dbReference type="NCBI Taxonomy" id="2918900"/>
    <lineage>
        <taxon>Bacteria</taxon>
        <taxon>Bacillati</taxon>
        <taxon>Bacillota</taxon>
        <taxon>Bacilli</taxon>
        <taxon>Bacillales</taxon>
        <taxon>Paenibacillaceae</taxon>
        <taxon>Paenibacillus</taxon>
    </lineage>
</organism>
<keyword evidence="2 5" id="KW-0238">DNA-binding</keyword>